<dbReference type="AlphaFoldDB" id="A0A0E9SCP7"/>
<proteinExistence type="predicted"/>
<keyword evidence="1" id="KW-0472">Membrane</keyword>
<sequence>MYGIECRVFLMWAGIVRRLYSNCVLFVSFIIGSLHRFTRR</sequence>
<name>A0A0E9SCP7_ANGAN</name>
<accession>A0A0E9SCP7</accession>
<evidence type="ECO:0000256" key="1">
    <source>
        <dbReference type="SAM" id="Phobius"/>
    </source>
</evidence>
<reference evidence="2" key="1">
    <citation type="submission" date="2014-11" db="EMBL/GenBank/DDBJ databases">
        <authorList>
            <person name="Amaro Gonzalez C."/>
        </authorList>
    </citation>
    <scope>NUCLEOTIDE SEQUENCE</scope>
</reference>
<dbReference type="EMBL" id="GBXM01069531">
    <property type="protein sequence ID" value="JAH39046.1"/>
    <property type="molecule type" value="Transcribed_RNA"/>
</dbReference>
<protein>
    <submittedName>
        <fullName evidence="2">Uncharacterized protein</fullName>
    </submittedName>
</protein>
<keyword evidence="1" id="KW-1133">Transmembrane helix</keyword>
<keyword evidence="1" id="KW-0812">Transmembrane</keyword>
<reference evidence="2" key="2">
    <citation type="journal article" date="2015" name="Fish Shellfish Immunol.">
        <title>Early steps in the European eel (Anguilla anguilla)-Vibrio vulnificus interaction in the gills: Role of the RtxA13 toxin.</title>
        <authorList>
            <person name="Callol A."/>
            <person name="Pajuelo D."/>
            <person name="Ebbesson L."/>
            <person name="Teles M."/>
            <person name="MacKenzie S."/>
            <person name="Amaro C."/>
        </authorList>
    </citation>
    <scope>NUCLEOTIDE SEQUENCE</scope>
</reference>
<evidence type="ECO:0000313" key="2">
    <source>
        <dbReference type="EMBL" id="JAH39046.1"/>
    </source>
</evidence>
<organism evidence="2">
    <name type="scientific">Anguilla anguilla</name>
    <name type="common">European freshwater eel</name>
    <name type="synonym">Muraena anguilla</name>
    <dbReference type="NCBI Taxonomy" id="7936"/>
    <lineage>
        <taxon>Eukaryota</taxon>
        <taxon>Metazoa</taxon>
        <taxon>Chordata</taxon>
        <taxon>Craniata</taxon>
        <taxon>Vertebrata</taxon>
        <taxon>Euteleostomi</taxon>
        <taxon>Actinopterygii</taxon>
        <taxon>Neopterygii</taxon>
        <taxon>Teleostei</taxon>
        <taxon>Anguilliformes</taxon>
        <taxon>Anguillidae</taxon>
        <taxon>Anguilla</taxon>
    </lineage>
</organism>
<feature type="transmembrane region" description="Helical" evidence="1">
    <location>
        <begin position="19"/>
        <end position="37"/>
    </location>
</feature>